<dbReference type="GO" id="GO:0003856">
    <property type="term" value="F:3-dehydroquinate synthase activity"/>
    <property type="evidence" value="ECO:0007669"/>
    <property type="project" value="TreeGrafter"/>
</dbReference>
<evidence type="ECO:0000313" key="5">
    <source>
        <dbReference type="Proteomes" id="UP000655225"/>
    </source>
</evidence>
<gene>
    <name evidence="4" type="ORF">HHK36_010322</name>
</gene>
<dbReference type="PANTHER" id="PTHR43622">
    <property type="entry name" value="3-DEHYDROQUINATE SYNTHASE"/>
    <property type="match status" value="1"/>
</dbReference>
<dbReference type="Proteomes" id="UP000655225">
    <property type="component" value="Unassembled WGS sequence"/>
</dbReference>
<dbReference type="EMBL" id="JABCRI010000006">
    <property type="protein sequence ID" value="KAF8405416.1"/>
    <property type="molecule type" value="Genomic_DNA"/>
</dbReference>
<dbReference type="OMA" id="HIMTMEM"/>
<keyword evidence="2" id="KW-0456">Lyase</keyword>
<dbReference type="InterPro" id="IPR050071">
    <property type="entry name" value="Dehydroquinate_synthase"/>
</dbReference>
<evidence type="ECO:0000259" key="3">
    <source>
        <dbReference type="Pfam" id="PF24621"/>
    </source>
</evidence>
<sequence>MQVSFVLENKEAYHQEDSFAIETGFGYGQWLHGEAVAAGMVMAFDMSYHLDWINNSIVKQVYNILQEAKLPTAPPHIMTMEMFKSYMTVKDDKMSNFCFETQLAPHP</sequence>
<reference evidence="4 5" key="1">
    <citation type="submission" date="2020-04" db="EMBL/GenBank/DDBJ databases">
        <title>Plant Genome Project.</title>
        <authorList>
            <person name="Zhang R.-G."/>
        </authorList>
    </citation>
    <scope>NUCLEOTIDE SEQUENCE [LARGE SCALE GENOMIC DNA]</scope>
    <source>
        <strain evidence="4">YNK0</strain>
        <tissue evidence="4">Leaf</tissue>
    </source>
</reference>
<proteinExistence type="predicted"/>
<organism evidence="4 5">
    <name type="scientific">Tetracentron sinense</name>
    <name type="common">Spur-leaf</name>
    <dbReference type="NCBI Taxonomy" id="13715"/>
    <lineage>
        <taxon>Eukaryota</taxon>
        <taxon>Viridiplantae</taxon>
        <taxon>Streptophyta</taxon>
        <taxon>Embryophyta</taxon>
        <taxon>Tracheophyta</taxon>
        <taxon>Spermatophyta</taxon>
        <taxon>Magnoliopsida</taxon>
        <taxon>Trochodendrales</taxon>
        <taxon>Trochodendraceae</taxon>
        <taxon>Tetracentron</taxon>
    </lineage>
</organism>
<feature type="domain" description="3-dehydroquinate synthase C-terminal" evidence="3">
    <location>
        <begin position="20"/>
        <end position="88"/>
    </location>
</feature>
<dbReference type="SUPFAM" id="SSF56796">
    <property type="entry name" value="Dehydroquinate synthase-like"/>
    <property type="match status" value="1"/>
</dbReference>
<dbReference type="PANTHER" id="PTHR43622:SF7">
    <property type="entry name" value="3-DEHYDROQUINATE SYNTHASE, CHLOROPLASTIC"/>
    <property type="match status" value="1"/>
</dbReference>
<dbReference type="AlphaFoldDB" id="A0A834ZER5"/>
<comment type="caution">
    <text evidence="4">The sequence shown here is derived from an EMBL/GenBank/DDBJ whole genome shotgun (WGS) entry which is preliminary data.</text>
</comment>
<keyword evidence="1" id="KW-0520">NAD</keyword>
<dbReference type="Gene3D" id="1.20.1090.10">
    <property type="entry name" value="Dehydroquinate synthase-like - alpha domain"/>
    <property type="match status" value="1"/>
</dbReference>
<dbReference type="OrthoDB" id="1710131at2759"/>
<dbReference type="InterPro" id="IPR056179">
    <property type="entry name" value="DHQS_C"/>
</dbReference>
<evidence type="ECO:0000256" key="1">
    <source>
        <dbReference type="ARBA" id="ARBA00023027"/>
    </source>
</evidence>
<evidence type="ECO:0000256" key="2">
    <source>
        <dbReference type="ARBA" id="ARBA00023239"/>
    </source>
</evidence>
<dbReference type="Pfam" id="PF24621">
    <property type="entry name" value="DHQS_C"/>
    <property type="match status" value="1"/>
</dbReference>
<keyword evidence="5" id="KW-1185">Reference proteome</keyword>
<evidence type="ECO:0000313" key="4">
    <source>
        <dbReference type="EMBL" id="KAF8405416.1"/>
    </source>
</evidence>
<accession>A0A834ZER5</accession>
<protein>
    <recommendedName>
        <fullName evidence="3">3-dehydroquinate synthase C-terminal domain-containing protein</fullName>
    </recommendedName>
</protein>
<name>A0A834ZER5_TETSI</name>
<dbReference type="GO" id="GO:0009073">
    <property type="term" value="P:aromatic amino acid family biosynthetic process"/>
    <property type="evidence" value="ECO:0007669"/>
    <property type="project" value="TreeGrafter"/>
</dbReference>